<keyword evidence="3" id="KW-0560">Oxidoreductase</keyword>
<name>A0A3Q7IWQ7_SOLLC</name>
<protein>
    <submittedName>
        <fullName evidence="4">Uncharacterized protein</fullName>
    </submittedName>
</protein>
<dbReference type="Gene3D" id="3.40.50.720">
    <property type="entry name" value="NAD(P)-binding Rossmann-like Domain"/>
    <property type="match status" value="1"/>
</dbReference>
<keyword evidence="5" id="KW-1185">Reference proteome</keyword>
<reference evidence="4" key="2">
    <citation type="submission" date="2019-01" db="UniProtKB">
        <authorList>
            <consortium name="EnsemblPlants"/>
        </authorList>
    </citation>
    <scope>IDENTIFICATION</scope>
    <source>
        <strain evidence="4">cv. Heinz 1706</strain>
    </source>
</reference>
<dbReference type="InterPro" id="IPR002347">
    <property type="entry name" value="SDR_fam"/>
</dbReference>
<proteinExistence type="inferred from homology"/>
<evidence type="ECO:0000256" key="2">
    <source>
        <dbReference type="ARBA" id="ARBA00022857"/>
    </source>
</evidence>
<dbReference type="EnsemblPlants" id="Solyc11g042710.2.1">
    <property type="protein sequence ID" value="Solyc11g042710.2.1"/>
    <property type="gene ID" value="Solyc11g042710.2"/>
</dbReference>
<accession>A0A3Q7IWQ7</accession>
<dbReference type="InParanoid" id="A0A3Q7IWQ7"/>
<sequence length="146" mass="16102">MKRIDLVPAVDISSGDACKYAVVTGSNKGIGFEVVKQLTNSDVTVLLTARDEKRGAEATSLLNERRFSNVVFHQLNVQDAQSIESLAKFVNSAGVSGVVPDEDVLRAMNMDLVNWLMPNEEMRKELGDIENLTEEKIDGILQNFFA</sequence>
<dbReference type="OMA" id="SGDACKY"/>
<evidence type="ECO:0000256" key="1">
    <source>
        <dbReference type="ARBA" id="ARBA00006484"/>
    </source>
</evidence>
<dbReference type="Pfam" id="PF00106">
    <property type="entry name" value="adh_short"/>
    <property type="match status" value="1"/>
</dbReference>
<comment type="similarity">
    <text evidence="1">Belongs to the short-chain dehydrogenases/reductases (SDR) family.</text>
</comment>
<dbReference type="STRING" id="4081.A0A3Q7IWQ7"/>
<evidence type="ECO:0000256" key="3">
    <source>
        <dbReference type="ARBA" id="ARBA00023002"/>
    </source>
</evidence>
<reference evidence="4" key="1">
    <citation type="journal article" date="2012" name="Nature">
        <title>The tomato genome sequence provides insights into fleshy fruit evolution.</title>
        <authorList>
            <consortium name="Tomato Genome Consortium"/>
        </authorList>
    </citation>
    <scope>NUCLEOTIDE SEQUENCE [LARGE SCALE GENOMIC DNA]</scope>
    <source>
        <strain evidence="4">cv. Heinz 1706</strain>
    </source>
</reference>
<organism evidence="4">
    <name type="scientific">Solanum lycopersicum</name>
    <name type="common">Tomato</name>
    <name type="synonym">Lycopersicon esculentum</name>
    <dbReference type="NCBI Taxonomy" id="4081"/>
    <lineage>
        <taxon>Eukaryota</taxon>
        <taxon>Viridiplantae</taxon>
        <taxon>Streptophyta</taxon>
        <taxon>Embryophyta</taxon>
        <taxon>Tracheophyta</taxon>
        <taxon>Spermatophyta</taxon>
        <taxon>Magnoliopsida</taxon>
        <taxon>eudicotyledons</taxon>
        <taxon>Gunneridae</taxon>
        <taxon>Pentapetalae</taxon>
        <taxon>asterids</taxon>
        <taxon>lamiids</taxon>
        <taxon>Solanales</taxon>
        <taxon>Solanaceae</taxon>
        <taxon>Solanoideae</taxon>
        <taxon>Solaneae</taxon>
        <taxon>Solanum</taxon>
        <taxon>Solanum subgen. Lycopersicon</taxon>
    </lineage>
</organism>
<evidence type="ECO:0000313" key="4">
    <source>
        <dbReference type="EnsemblPlants" id="Solyc11g042710.2.1"/>
    </source>
</evidence>
<dbReference type="SUPFAM" id="SSF51735">
    <property type="entry name" value="NAD(P)-binding Rossmann-fold domains"/>
    <property type="match status" value="1"/>
</dbReference>
<dbReference type="InterPro" id="IPR036291">
    <property type="entry name" value="NAD(P)-bd_dom_sf"/>
</dbReference>
<dbReference type="PANTHER" id="PTHR43490:SF73">
    <property type="entry name" value="OS07G0685800 PROTEIN"/>
    <property type="match status" value="1"/>
</dbReference>
<evidence type="ECO:0000313" key="5">
    <source>
        <dbReference type="Proteomes" id="UP000004994"/>
    </source>
</evidence>
<keyword evidence="2" id="KW-0521">NADP</keyword>
<dbReference type="PaxDb" id="4081-Solyc11g042710.1.1"/>
<dbReference type="Gramene" id="Solyc11g042710.2.1">
    <property type="protein sequence ID" value="Solyc11g042710.2.1"/>
    <property type="gene ID" value="Solyc11g042710.2"/>
</dbReference>
<dbReference type="GO" id="GO:0016491">
    <property type="term" value="F:oxidoreductase activity"/>
    <property type="evidence" value="ECO:0007669"/>
    <property type="project" value="UniProtKB-KW"/>
</dbReference>
<dbReference type="PANTHER" id="PTHR43490">
    <property type="entry name" value="(+)-NEOMENTHOL DEHYDROGENASE"/>
    <property type="match status" value="1"/>
</dbReference>
<dbReference type="Proteomes" id="UP000004994">
    <property type="component" value="Chromosome 11"/>
</dbReference>
<dbReference type="AlphaFoldDB" id="A0A3Q7IWQ7"/>